<dbReference type="Pfam" id="PF01035">
    <property type="entry name" value="DNA_binding_1"/>
    <property type="match status" value="1"/>
</dbReference>
<dbReference type="PANTHER" id="PTHR10815:SF13">
    <property type="entry name" value="METHYLATED-DNA--PROTEIN-CYSTEINE METHYLTRANSFERASE"/>
    <property type="match status" value="1"/>
</dbReference>
<gene>
    <name evidence="11" type="ORF">PJIAN_4710</name>
</gene>
<dbReference type="InterPro" id="IPR036217">
    <property type="entry name" value="MethylDNA_cys_MeTrfase_DNAb"/>
</dbReference>
<dbReference type="SUPFAM" id="SSF53155">
    <property type="entry name" value="Methylated DNA-protein cysteine methyltransferase domain"/>
    <property type="match status" value="1"/>
</dbReference>
<dbReference type="CDD" id="cd06445">
    <property type="entry name" value="ATase"/>
    <property type="match status" value="1"/>
</dbReference>
<accession>A0A171ARD9</accession>
<feature type="domain" description="Methylguanine DNA methyltransferase ribonuclease-like" evidence="10">
    <location>
        <begin position="19"/>
        <end position="81"/>
    </location>
</feature>
<reference evidence="12" key="2">
    <citation type="journal article" date="2017" name="Genome Announc.">
        <title>Draft genome sequence of Paludibacter jiangxiensis NM7(T), a propionate-producing fermentative bacterium.</title>
        <authorList>
            <person name="Qiu Y.-L."/>
            <person name="Tourlousse D.M."/>
            <person name="Matsuura N."/>
            <person name="Ohashi A."/>
            <person name="Sekiguchi Y."/>
        </authorList>
    </citation>
    <scope>NUCLEOTIDE SEQUENCE [LARGE SCALE GENOMIC DNA]</scope>
    <source>
        <strain evidence="12">NM7</strain>
    </source>
</reference>
<organism evidence="11 12">
    <name type="scientific">Paludibacter jiangxiensis</name>
    <dbReference type="NCBI Taxonomy" id="681398"/>
    <lineage>
        <taxon>Bacteria</taxon>
        <taxon>Pseudomonadati</taxon>
        <taxon>Bacteroidota</taxon>
        <taxon>Bacteroidia</taxon>
        <taxon>Bacteroidales</taxon>
        <taxon>Paludibacteraceae</taxon>
        <taxon>Paludibacter</taxon>
    </lineage>
</organism>
<comment type="catalytic activity">
    <reaction evidence="8">
        <text>a 6-O-methyl-2'-deoxyguanosine in DNA + L-cysteinyl-[protein] = S-methyl-L-cysteinyl-[protein] + a 2'-deoxyguanosine in DNA</text>
        <dbReference type="Rhea" id="RHEA:24000"/>
        <dbReference type="Rhea" id="RHEA-COMP:10131"/>
        <dbReference type="Rhea" id="RHEA-COMP:10132"/>
        <dbReference type="Rhea" id="RHEA-COMP:11367"/>
        <dbReference type="Rhea" id="RHEA-COMP:11368"/>
        <dbReference type="ChEBI" id="CHEBI:29950"/>
        <dbReference type="ChEBI" id="CHEBI:82612"/>
        <dbReference type="ChEBI" id="CHEBI:85445"/>
        <dbReference type="ChEBI" id="CHEBI:85448"/>
        <dbReference type="EC" id="2.1.1.63"/>
    </reaction>
</comment>
<evidence type="ECO:0000256" key="6">
    <source>
        <dbReference type="ARBA" id="ARBA00022763"/>
    </source>
</evidence>
<dbReference type="FunFam" id="1.10.10.10:FF:000214">
    <property type="entry name" value="Methylated-DNA--protein-cysteine methyltransferase"/>
    <property type="match status" value="1"/>
</dbReference>
<dbReference type="Pfam" id="PF02870">
    <property type="entry name" value="Methyltransf_1N"/>
    <property type="match status" value="1"/>
</dbReference>
<evidence type="ECO:0000256" key="4">
    <source>
        <dbReference type="ARBA" id="ARBA00022603"/>
    </source>
</evidence>
<evidence type="ECO:0000256" key="5">
    <source>
        <dbReference type="ARBA" id="ARBA00022679"/>
    </source>
</evidence>
<keyword evidence="4 11" id="KW-0489">Methyltransferase</keyword>
<evidence type="ECO:0000259" key="10">
    <source>
        <dbReference type="Pfam" id="PF02870"/>
    </source>
</evidence>
<dbReference type="EC" id="2.1.1.63" evidence="3"/>
<keyword evidence="5 11" id="KW-0808">Transferase</keyword>
<evidence type="ECO:0000256" key="2">
    <source>
        <dbReference type="ARBA" id="ARBA00008711"/>
    </source>
</evidence>
<dbReference type="InterPro" id="IPR001497">
    <property type="entry name" value="MethylDNA_cys_MeTrfase_AS"/>
</dbReference>
<dbReference type="NCBIfam" id="TIGR00589">
    <property type="entry name" value="ogt"/>
    <property type="match status" value="1"/>
</dbReference>
<dbReference type="InterPro" id="IPR036388">
    <property type="entry name" value="WH-like_DNA-bd_sf"/>
</dbReference>
<evidence type="ECO:0000313" key="11">
    <source>
        <dbReference type="EMBL" id="GAT64161.1"/>
    </source>
</evidence>
<keyword evidence="12" id="KW-1185">Reference proteome</keyword>
<dbReference type="InterPro" id="IPR014048">
    <property type="entry name" value="MethylDNA_cys_MeTrfase_DNA-bd"/>
</dbReference>
<dbReference type="GO" id="GO:0003908">
    <property type="term" value="F:methylated-DNA-[protein]-cysteine S-methyltransferase activity"/>
    <property type="evidence" value="ECO:0007669"/>
    <property type="project" value="UniProtKB-EC"/>
</dbReference>
<evidence type="ECO:0000256" key="3">
    <source>
        <dbReference type="ARBA" id="ARBA00011918"/>
    </source>
</evidence>
<feature type="domain" description="Methylated-DNA-[protein]-cysteine S-methyltransferase DNA binding" evidence="9">
    <location>
        <begin position="86"/>
        <end position="165"/>
    </location>
</feature>
<dbReference type="GO" id="GO:0006281">
    <property type="term" value="P:DNA repair"/>
    <property type="evidence" value="ECO:0007669"/>
    <property type="project" value="UniProtKB-KW"/>
</dbReference>
<dbReference type="InterPro" id="IPR008332">
    <property type="entry name" value="MethylG_MeTrfase_N"/>
</dbReference>
<keyword evidence="6" id="KW-0227">DNA damage</keyword>
<dbReference type="AlphaFoldDB" id="A0A171ARD9"/>
<comment type="catalytic activity">
    <reaction evidence="1">
        <text>a 4-O-methyl-thymidine in DNA + L-cysteinyl-[protein] = a thymidine in DNA + S-methyl-L-cysteinyl-[protein]</text>
        <dbReference type="Rhea" id="RHEA:53428"/>
        <dbReference type="Rhea" id="RHEA-COMP:10131"/>
        <dbReference type="Rhea" id="RHEA-COMP:10132"/>
        <dbReference type="Rhea" id="RHEA-COMP:13555"/>
        <dbReference type="Rhea" id="RHEA-COMP:13556"/>
        <dbReference type="ChEBI" id="CHEBI:29950"/>
        <dbReference type="ChEBI" id="CHEBI:82612"/>
        <dbReference type="ChEBI" id="CHEBI:137386"/>
        <dbReference type="ChEBI" id="CHEBI:137387"/>
        <dbReference type="EC" id="2.1.1.63"/>
    </reaction>
</comment>
<evidence type="ECO:0000259" key="9">
    <source>
        <dbReference type="Pfam" id="PF01035"/>
    </source>
</evidence>
<keyword evidence="7" id="KW-0234">DNA repair</keyword>
<evidence type="ECO:0000256" key="8">
    <source>
        <dbReference type="ARBA" id="ARBA00049348"/>
    </source>
</evidence>
<dbReference type="SUPFAM" id="SSF46767">
    <property type="entry name" value="Methylated DNA-protein cysteine methyltransferase, C-terminal domain"/>
    <property type="match status" value="1"/>
</dbReference>
<dbReference type="Gene3D" id="1.10.10.10">
    <property type="entry name" value="Winged helix-like DNA-binding domain superfamily/Winged helix DNA-binding domain"/>
    <property type="match status" value="1"/>
</dbReference>
<reference evidence="12" key="1">
    <citation type="submission" date="2016-04" db="EMBL/GenBank/DDBJ databases">
        <title>Draft genome sequence of Paludibacter jiangxiensis strain NM7.</title>
        <authorList>
            <person name="Qiu Y."/>
            <person name="Matsuura N."/>
            <person name="Ohashi A."/>
            <person name="Tourlousse M.D."/>
            <person name="Sekiguchi Y."/>
        </authorList>
    </citation>
    <scope>NUCLEOTIDE SEQUENCE [LARGE SCALE GENOMIC DNA]</scope>
    <source>
        <strain evidence="12">NM7</strain>
    </source>
</reference>
<sequence>MNPIKEKNCYSMVETSCIRLINTPVGTLRIKGNAEAVTAVEFDDKHEYYVEGELTKPVEMCIHQLHEYFRGTLTAFSVPVQMEGTKFQQKVWDSLMDIPFAEQVSYGKIAEEIGTPNGQRAVGNANNHNPIAIVVPCHRVIGADGKLVGYAGGIWRKAWLLEHEAKIAGKESLSLL</sequence>
<dbReference type="STRING" id="681398.PJIAN_4710"/>
<proteinExistence type="inferred from homology"/>
<evidence type="ECO:0000313" key="12">
    <source>
        <dbReference type="Proteomes" id="UP000076586"/>
    </source>
</evidence>
<protein>
    <recommendedName>
        <fullName evidence="3">methylated-DNA--[protein]-cysteine S-methyltransferase</fullName>
        <ecNumber evidence="3">2.1.1.63</ecNumber>
    </recommendedName>
</protein>
<dbReference type="Gene3D" id="3.30.160.70">
    <property type="entry name" value="Methylated DNA-protein cysteine methyltransferase domain"/>
    <property type="match status" value="1"/>
</dbReference>
<evidence type="ECO:0000256" key="1">
    <source>
        <dbReference type="ARBA" id="ARBA00001286"/>
    </source>
</evidence>
<dbReference type="PROSITE" id="PS00374">
    <property type="entry name" value="MGMT"/>
    <property type="match status" value="1"/>
</dbReference>
<comment type="caution">
    <text evidence="11">The sequence shown here is derived from an EMBL/GenBank/DDBJ whole genome shotgun (WGS) entry which is preliminary data.</text>
</comment>
<comment type="similarity">
    <text evidence="2">Belongs to the MGMT family.</text>
</comment>
<dbReference type="EMBL" id="BDCR01000004">
    <property type="protein sequence ID" value="GAT64161.1"/>
    <property type="molecule type" value="Genomic_DNA"/>
</dbReference>
<dbReference type="InterPro" id="IPR036631">
    <property type="entry name" value="MGMT_N_sf"/>
</dbReference>
<name>A0A171ARD9_9BACT</name>
<evidence type="ECO:0000256" key="7">
    <source>
        <dbReference type="ARBA" id="ARBA00023204"/>
    </source>
</evidence>
<dbReference type="Proteomes" id="UP000076586">
    <property type="component" value="Unassembled WGS sequence"/>
</dbReference>
<dbReference type="PANTHER" id="PTHR10815">
    <property type="entry name" value="METHYLATED-DNA--PROTEIN-CYSTEINE METHYLTRANSFERASE"/>
    <property type="match status" value="1"/>
</dbReference>
<dbReference type="GO" id="GO:0032259">
    <property type="term" value="P:methylation"/>
    <property type="evidence" value="ECO:0007669"/>
    <property type="project" value="UniProtKB-KW"/>
</dbReference>